<dbReference type="EMBL" id="PJOS01000007">
    <property type="protein sequence ID" value="PKT73850.1"/>
    <property type="molecule type" value="Genomic_DNA"/>
</dbReference>
<reference evidence="2 3" key="1">
    <citation type="submission" date="2017-12" db="EMBL/GenBank/DDBJ databases">
        <title>Streptomyces populusis sp. nov., a novel endophytic actinobacterium isolated from stems of Populus adenopoda Maxim.</title>
        <authorList>
            <person name="Wang Z."/>
        </authorList>
    </citation>
    <scope>NUCLEOTIDE SEQUENCE [LARGE SCALE GENOMIC DNA]</scope>
    <source>
        <strain evidence="2 3">A249</strain>
    </source>
</reference>
<evidence type="ECO:0000256" key="1">
    <source>
        <dbReference type="SAM" id="MobiDB-lite"/>
    </source>
</evidence>
<name>A0A2I0SVC3_9ACTN</name>
<dbReference type="OrthoDB" id="4333332at2"/>
<feature type="region of interest" description="Disordered" evidence="1">
    <location>
        <begin position="18"/>
        <end position="70"/>
    </location>
</feature>
<proteinExistence type="predicted"/>
<accession>A0A2I0SVC3</accession>
<keyword evidence="3" id="KW-1185">Reference proteome</keyword>
<feature type="compositionally biased region" description="Basic and acidic residues" evidence="1">
    <location>
        <begin position="35"/>
        <end position="46"/>
    </location>
</feature>
<dbReference type="Proteomes" id="UP000236178">
    <property type="component" value="Unassembled WGS sequence"/>
</dbReference>
<sequence length="70" mass="7533">MEICIAVADWARGPMTSTLGVPGGGSTGVRRRKRPAEQDRYRDHRVTPTSGSTARSSDCGRRAGMVAEWG</sequence>
<comment type="caution">
    <text evidence="2">The sequence shown here is derived from an EMBL/GenBank/DDBJ whole genome shotgun (WGS) entry which is preliminary data.</text>
</comment>
<evidence type="ECO:0000313" key="2">
    <source>
        <dbReference type="EMBL" id="PKT73850.1"/>
    </source>
</evidence>
<gene>
    <name evidence="2" type="ORF">CW362_05700</name>
</gene>
<evidence type="ECO:0000313" key="3">
    <source>
        <dbReference type="Proteomes" id="UP000236178"/>
    </source>
</evidence>
<protein>
    <submittedName>
        <fullName evidence="2">Uncharacterized protein</fullName>
    </submittedName>
</protein>
<dbReference type="AlphaFoldDB" id="A0A2I0SVC3"/>
<feature type="compositionally biased region" description="Polar residues" evidence="1">
    <location>
        <begin position="47"/>
        <end position="56"/>
    </location>
</feature>
<organism evidence="2 3">
    <name type="scientific">Streptomyces populi</name>
    <dbReference type="NCBI Taxonomy" id="2058924"/>
    <lineage>
        <taxon>Bacteria</taxon>
        <taxon>Bacillati</taxon>
        <taxon>Actinomycetota</taxon>
        <taxon>Actinomycetes</taxon>
        <taxon>Kitasatosporales</taxon>
        <taxon>Streptomycetaceae</taxon>
        <taxon>Streptomyces</taxon>
    </lineage>
</organism>